<reference evidence="1" key="1">
    <citation type="journal article" date="2021" name="Proc. Natl. Acad. Sci. U.S.A.">
        <title>A Catalog of Tens of Thousands of Viruses from Human Metagenomes Reveals Hidden Associations with Chronic Diseases.</title>
        <authorList>
            <person name="Tisza M.J."/>
            <person name="Buck C.B."/>
        </authorList>
    </citation>
    <scope>NUCLEOTIDE SEQUENCE</scope>
    <source>
        <strain evidence="1">Ct9H612</strain>
    </source>
</reference>
<dbReference type="EMBL" id="BK016274">
    <property type="protein sequence ID" value="DAG06547.1"/>
    <property type="molecule type" value="Genomic_DNA"/>
</dbReference>
<organism evidence="1">
    <name type="scientific">Podoviridae sp. ct9H612</name>
    <dbReference type="NCBI Taxonomy" id="2825226"/>
    <lineage>
        <taxon>Viruses</taxon>
        <taxon>Duplodnaviria</taxon>
        <taxon>Heunggongvirae</taxon>
        <taxon>Uroviricota</taxon>
        <taxon>Caudoviricetes</taxon>
    </lineage>
</organism>
<accession>A0A8S5VIW3</accession>
<protein>
    <submittedName>
        <fullName evidence="1">Uncharacterized protein</fullName>
    </submittedName>
</protein>
<name>A0A8S5VIW3_9CAUD</name>
<proteinExistence type="predicted"/>
<evidence type="ECO:0000313" key="1">
    <source>
        <dbReference type="EMBL" id="DAG06547.1"/>
    </source>
</evidence>
<sequence length="31" mass="3792">MYRFARVYLYYIIPSQSIIPHLTTVHRCHIV</sequence>